<evidence type="ECO:0000313" key="2">
    <source>
        <dbReference type="EMBL" id="CAH2251103.1"/>
    </source>
</evidence>
<feature type="region of interest" description="Disordered" evidence="1">
    <location>
        <begin position="60"/>
        <end position="90"/>
    </location>
</feature>
<evidence type="ECO:0000256" key="1">
    <source>
        <dbReference type="SAM" id="MobiDB-lite"/>
    </source>
</evidence>
<dbReference type="AlphaFoldDB" id="A0A8S4S4J5"/>
<evidence type="ECO:0000313" key="3">
    <source>
        <dbReference type="Proteomes" id="UP000838756"/>
    </source>
</evidence>
<proteinExistence type="predicted"/>
<dbReference type="EMBL" id="CAKXAJ010026019">
    <property type="protein sequence ID" value="CAH2251103.1"/>
    <property type="molecule type" value="Genomic_DNA"/>
</dbReference>
<keyword evidence="3" id="KW-1185">Reference proteome</keyword>
<name>A0A8S4S4J5_9NEOP</name>
<accession>A0A8S4S4J5</accession>
<dbReference type="Proteomes" id="UP000838756">
    <property type="component" value="Unassembled WGS sequence"/>
</dbReference>
<gene>
    <name evidence="2" type="primary">jg11810</name>
    <name evidence="2" type="ORF">PAEG_LOCUS22172</name>
</gene>
<comment type="caution">
    <text evidence="2">The sequence shown here is derived from an EMBL/GenBank/DDBJ whole genome shotgun (WGS) entry which is preliminary data.</text>
</comment>
<sequence length="90" mass="9977">MGDKARGNEYKSVASVRENGRLPYAEVPRASNSKLCSQLGAKPAHLRHFTSDVNNFPEAFRTETKLPPPGAKSYFPSRSRRSCRQLVGAK</sequence>
<reference evidence="2" key="1">
    <citation type="submission" date="2022-03" db="EMBL/GenBank/DDBJ databases">
        <authorList>
            <person name="Lindestad O."/>
        </authorList>
    </citation>
    <scope>NUCLEOTIDE SEQUENCE</scope>
</reference>
<protein>
    <submittedName>
        <fullName evidence="2">Jg11810 protein</fullName>
    </submittedName>
</protein>
<organism evidence="2 3">
    <name type="scientific">Pararge aegeria aegeria</name>
    <dbReference type="NCBI Taxonomy" id="348720"/>
    <lineage>
        <taxon>Eukaryota</taxon>
        <taxon>Metazoa</taxon>
        <taxon>Ecdysozoa</taxon>
        <taxon>Arthropoda</taxon>
        <taxon>Hexapoda</taxon>
        <taxon>Insecta</taxon>
        <taxon>Pterygota</taxon>
        <taxon>Neoptera</taxon>
        <taxon>Endopterygota</taxon>
        <taxon>Lepidoptera</taxon>
        <taxon>Glossata</taxon>
        <taxon>Ditrysia</taxon>
        <taxon>Papilionoidea</taxon>
        <taxon>Nymphalidae</taxon>
        <taxon>Satyrinae</taxon>
        <taxon>Satyrini</taxon>
        <taxon>Parargina</taxon>
        <taxon>Pararge</taxon>
    </lineage>
</organism>